<dbReference type="STRING" id="1497955.HMPREF1872_00410"/>
<protein>
    <submittedName>
        <fullName evidence="1">Uncharacterized protein</fullName>
    </submittedName>
</protein>
<proteinExistence type="predicted"/>
<sequence length="48" mass="5593">MHVLERILPGQDEIFVENKTFQLEPRLRKDFPALALKQIEDAILEACL</sequence>
<reference evidence="2" key="1">
    <citation type="submission" date="2016-01" db="EMBL/GenBank/DDBJ databases">
        <authorList>
            <person name="Mitreva M."/>
            <person name="Pepin K.H."/>
            <person name="Mihindukulasuriya K.A."/>
            <person name="Fulton R."/>
            <person name="Fronick C."/>
            <person name="O'Laughlin M."/>
            <person name="Miner T."/>
            <person name="Herter B."/>
            <person name="Rosa B.A."/>
            <person name="Cordes M."/>
            <person name="Tomlinson C."/>
            <person name="Wollam A."/>
            <person name="Palsikar V.B."/>
            <person name="Mardis E.R."/>
            <person name="Wilson R.K."/>
        </authorList>
    </citation>
    <scope>NUCLEOTIDE SEQUENCE [LARGE SCALE GENOMIC DNA]</scope>
    <source>
        <strain evidence="2">KA00274</strain>
    </source>
</reference>
<dbReference type="AlphaFoldDB" id="A0A133YGC1"/>
<organism evidence="1 2">
    <name type="scientific">Amygdalobacter nucleatus</name>
    <dbReference type="NCBI Taxonomy" id="3029274"/>
    <lineage>
        <taxon>Bacteria</taxon>
        <taxon>Bacillati</taxon>
        <taxon>Bacillota</taxon>
        <taxon>Clostridia</taxon>
        <taxon>Eubacteriales</taxon>
        <taxon>Oscillospiraceae</taxon>
        <taxon>Amygdalobacter</taxon>
    </lineage>
</organism>
<evidence type="ECO:0000313" key="1">
    <source>
        <dbReference type="EMBL" id="KXB42236.1"/>
    </source>
</evidence>
<keyword evidence="2" id="KW-1185">Reference proteome</keyword>
<dbReference type="Proteomes" id="UP000070080">
    <property type="component" value="Unassembled WGS sequence"/>
</dbReference>
<name>A0A133YGC1_9FIRM</name>
<comment type="caution">
    <text evidence="1">The sequence shown here is derived from an EMBL/GenBank/DDBJ whole genome shotgun (WGS) entry which is preliminary data.</text>
</comment>
<gene>
    <name evidence="1" type="ORF">HMPREF1872_00410</name>
</gene>
<evidence type="ECO:0000313" key="2">
    <source>
        <dbReference type="Proteomes" id="UP000070080"/>
    </source>
</evidence>
<dbReference type="EMBL" id="LSCV01000005">
    <property type="protein sequence ID" value="KXB42236.1"/>
    <property type="molecule type" value="Genomic_DNA"/>
</dbReference>
<dbReference type="RefSeq" id="WP_156422944.1">
    <property type="nucleotide sequence ID" value="NZ_KQ959568.1"/>
</dbReference>
<accession>A0A133YGC1</accession>